<reference evidence="15 16" key="1">
    <citation type="submission" date="2024-08" db="EMBL/GenBank/DDBJ databases">
        <authorList>
            <person name="Cucini C."/>
            <person name="Frati F."/>
        </authorList>
    </citation>
    <scope>NUCLEOTIDE SEQUENCE [LARGE SCALE GENOMIC DNA]</scope>
</reference>
<comment type="caution">
    <text evidence="15">The sequence shown here is derived from an EMBL/GenBank/DDBJ whole genome shotgun (WGS) entry which is preliminary data.</text>
</comment>
<evidence type="ECO:0000256" key="10">
    <source>
        <dbReference type="ARBA" id="ARBA00023306"/>
    </source>
</evidence>
<dbReference type="PANTHER" id="PTHR11630">
    <property type="entry name" value="DNA REPLICATION LICENSING FACTOR MCM FAMILY MEMBER"/>
    <property type="match status" value="1"/>
</dbReference>
<dbReference type="SUPFAM" id="SSF50249">
    <property type="entry name" value="Nucleic acid-binding proteins"/>
    <property type="match status" value="1"/>
</dbReference>
<dbReference type="Pfam" id="PF00493">
    <property type="entry name" value="MCM"/>
    <property type="match status" value="1"/>
</dbReference>
<dbReference type="InterPro" id="IPR033762">
    <property type="entry name" value="MCM_OB"/>
</dbReference>
<dbReference type="InterPro" id="IPR018525">
    <property type="entry name" value="MCM_CS"/>
</dbReference>
<dbReference type="Proteomes" id="UP001642540">
    <property type="component" value="Unassembled WGS sequence"/>
</dbReference>
<comment type="catalytic activity">
    <reaction evidence="11">
        <text>ATP + H2O = ADP + phosphate + H(+)</text>
        <dbReference type="Rhea" id="RHEA:13065"/>
        <dbReference type="ChEBI" id="CHEBI:15377"/>
        <dbReference type="ChEBI" id="CHEBI:15378"/>
        <dbReference type="ChEBI" id="CHEBI:30616"/>
        <dbReference type="ChEBI" id="CHEBI:43474"/>
        <dbReference type="ChEBI" id="CHEBI:456216"/>
        <dbReference type="EC" id="3.6.4.12"/>
    </reaction>
    <physiologicalReaction direction="left-to-right" evidence="11">
        <dbReference type="Rhea" id="RHEA:13066"/>
    </physiologicalReaction>
</comment>
<organism evidence="15 16">
    <name type="scientific">Orchesella dallaii</name>
    <dbReference type="NCBI Taxonomy" id="48710"/>
    <lineage>
        <taxon>Eukaryota</taxon>
        <taxon>Metazoa</taxon>
        <taxon>Ecdysozoa</taxon>
        <taxon>Arthropoda</taxon>
        <taxon>Hexapoda</taxon>
        <taxon>Collembola</taxon>
        <taxon>Entomobryomorpha</taxon>
        <taxon>Entomobryoidea</taxon>
        <taxon>Orchesellidae</taxon>
        <taxon>Orchesellinae</taxon>
        <taxon>Orchesella</taxon>
    </lineage>
</organism>
<evidence type="ECO:0000256" key="8">
    <source>
        <dbReference type="ARBA" id="ARBA00023125"/>
    </source>
</evidence>
<gene>
    <name evidence="15" type="ORF">ODALV1_LOCUS14792</name>
</gene>
<dbReference type="PRINTS" id="PR01661">
    <property type="entry name" value="MCMPROTEIN5"/>
</dbReference>
<dbReference type="PRINTS" id="PR01657">
    <property type="entry name" value="MCMFAMILY"/>
</dbReference>
<dbReference type="InterPro" id="IPR054125">
    <property type="entry name" value="MCM5_C"/>
</dbReference>
<evidence type="ECO:0000256" key="9">
    <source>
        <dbReference type="ARBA" id="ARBA00023242"/>
    </source>
</evidence>
<keyword evidence="4 12" id="KW-0547">Nucleotide-binding</keyword>
<dbReference type="Pfam" id="PF21933">
    <property type="entry name" value="MCM5_C"/>
    <property type="match status" value="1"/>
</dbReference>
<keyword evidence="9 13" id="KW-0539">Nucleus</keyword>
<feature type="domain" description="MCM C-terminal AAA(+) ATPase" evidence="14">
    <location>
        <begin position="331"/>
        <end position="536"/>
    </location>
</feature>
<comment type="similarity">
    <text evidence="2 12">Belongs to the MCM family.</text>
</comment>
<proteinExistence type="inferred from homology"/>
<evidence type="ECO:0000313" key="15">
    <source>
        <dbReference type="EMBL" id="CAL8111168.1"/>
    </source>
</evidence>
<dbReference type="InterPro" id="IPR031327">
    <property type="entry name" value="MCM"/>
</dbReference>
<dbReference type="Pfam" id="PF17207">
    <property type="entry name" value="MCM_OB"/>
    <property type="match status" value="1"/>
</dbReference>
<keyword evidence="8 12" id="KW-0238">DNA-binding</keyword>
<sequence length="736" mass="82809">MAGFDQATVFVSASRDDEDEVESGQYDHQQYKKNLKEFLRQFQEGQFGYKYRDQLVRNYNIGQYWVEVKLEDIIQYDEELSDKIKVFPSEFISVFEEAAKEVVDELTTPRPAGKEEVEDIQVMVVSDAEPSKIRELRSEKVSKLEKIYGIVLTASAVRSKAVKISLMCRSCRSVLPNIPIKPGLEGYALPRKCSTNQGVQAGEVKCPLDPYFILPDRCACVDFQVLKLQESPDSVPSGEMPRHMPIYCDRYLCEKVVPGNRVTVTGIYSIKKATQQTKKNSEHKATVGVRQPYFRVFGIQVDLDGTGRSGKVTYTPNEEEEFRKLAGSPDCYDRIVKSIAPSIYGAEEIKKAIACLLFAGSRKRLPDGLVRRGDINVLLLGDPGTAKSQLLKFVEKCSPIGIYTSGKGSSAAGLTASVNRDPATRNFVMEGGAMVLADGGVVCIDEFDKMREDDRVAIHEAMEQQTISIAKAGITTTLNSRCAVLAAANSIFGRWDDTKGDENIDFMPTILSRFDMIFIVKDEHNEDRDTMMAKHVMRVHMNAQRVNDKPEQEGELSLLFLKKYIAYCKSACGPRLTPDASDKLKNKYVLMRSGNKEGEESAGHRNPIPITVRQLEAVIRIAESLAKMQLKPFATDVHIDEALRLFQVSTLDAASSGNLAGVEGYTTQEDHELLNRIESQMKKRMAIGTQVSMHTVVQDFMRQKYDEKAIQKVIYTMIRRGELQHRLQRKMLYRIK</sequence>
<dbReference type="InterPro" id="IPR027417">
    <property type="entry name" value="P-loop_NTPase"/>
</dbReference>
<dbReference type="InterPro" id="IPR012340">
    <property type="entry name" value="NA-bd_OB-fold"/>
</dbReference>
<comment type="subcellular location">
    <subcellularLocation>
        <location evidence="1 13">Nucleus</location>
    </subcellularLocation>
</comment>
<dbReference type="Gene3D" id="3.30.1640.10">
    <property type="entry name" value="mini-chromosome maintenance (MCM) complex, chain A, domain 1"/>
    <property type="match status" value="1"/>
</dbReference>
<dbReference type="Gene3D" id="2.40.50.140">
    <property type="entry name" value="Nucleic acid-binding proteins"/>
    <property type="match status" value="1"/>
</dbReference>
<evidence type="ECO:0000256" key="12">
    <source>
        <dbReference type="RuleBase" id="RU004070"/>
    </source>
</evidence>
<name>A0ABP1QT81_9HEXA</name>
<dbReference type="SUPFAM" id="SSF52540">
    <property type="entry name" value="P-loop containing nucleoside triphosphate hydrolases"/>
    <property type="match status" value="1"/>
</dbReference>
<protein>
    <recommendedName>
        <fullName evidence="13">DNA replication licensing factor MCM5</fullName>
        <ecNumber evidence="13">3.6.4.12</ecNumber>
    </recommendedName>
</protein>
<comment type="function">
    <text evidence="13">Acts as component of the MCM2-7 complex (MCM complex) which is the replicative helicase essential for 'once per cell cycle' DNA replication initiation and elongation in eukaryotic cells. The active ATPase sites in the MCM2-7 ring are formed through the interaction surfaces of two neighboring subunits such that a critical structure of a conserved arginine finger motif is provided in trans relative to the ATP-binding site of the Walker A box of the adjacent subunit. The six ATPase active sites, however, are likely to contribute differentially to the complex helicase activity.</text>
</comment>
<dbReference type="Gene3D" id="3.40.50.300">
    <property type="entry name" value="P-loop containing nucleotide triphosphate hydrolases"/>
    <property type="match status" value="1"/>
</dbReference>
<dbReference type="InterPro" id="IPR001208">
    <property type="entry name" value="MCM_dom"/>
</dbReference>
<dbReference type="InterPro" id="IPR027925">
    <property type="entry name" value="MCM_N"/>
</dbReference>
<dbReference type="InterPro" id="IPR008048">
    <property type="entry name" value="MCM5"/>
</dbReference>
<keyword evidence="3 13" id="KW-0235">DNA replication</keyword>
<keyword evidence="16" id="KW-1185">Reference proteome</keyword>
<dbReference type="PROSITE" id="PS00847">
    <property type="entry name" value="MCM_1"/>
    <property type="match status" value="1"/>
</dbReference>
<keyword evidence="7 12" id="KW-0067">ATP-binding</keyword>
<evidence type="ECO:0000313" key="16">
    <source>
        <dbReference type="Proteomes" id="UP001642540"/>
    </source>
</evidence>
<keyword evidence="6 13" id="KW-0347">Helicase</keyword>
<evidence type="ECO:0000256" key="6">
    <source>
        <dbReference type="ARBA" id="ARBA00022806"/>
    </source>
</evidence>
<dbReference type="CDD" id="cd17756">
    <property type="entry name" value="MCM5"/>
    <property type="match status" value="1"/>
</dbReference>
<evidence type="ECO:0000256" key="7">
    <source>
        <dbReference type="ARBA" id="ARBA00022840"/>
    </source>
</evidence>
<comment type="subunit">
    <text evidence="13">Component of the MCM2-7 complex.</text>
</comment>
<evidence type="ECO:0000256" key="2">
    <source>
        <dbReference type="ARBA" id="ARBA00008010"/>
    </source>
</evidence>
<dbReference type="InterPro" id="IPR041562">
    <property type="entry name" value="MCM_lid"/>
</dbReference>
<evidence type="ECO:0000256" key="11">
    <source>
        <dbReference type="ARBA" id="ARBA00048432"/>
    </source>
</evidence>
<dbReference type="EMBL" id="CAXLJM020000046">
    <property type="protein sequence ID" value="CAL8111168.1"/>
    <property type="molecule type" value="Genomic_DNA"/>
</dbReference>
<evidence type="ECO:0000256" key="13">
    <source>
        <dbReference type="RuleBase" id="RU368063"/>
    </source>
</evidence>
<evidence type="ECO:0000256" key="1">
    <source>
        <dbReference type="ARBA" id="ARBA00004123"/>
    </source>
</evidence>
<dbReference type="SMART" id="SM00350">
    <property type="entry name" value="MCM"/>
    <property type="match status" value="1"/>
</dbReference>
<dbReference type="PANTHER" id="PTHR11630:SF42">
    <property type="entry name" value="DNA REPLICATION LICENSING FACTOR MCM5"/>
    <property type="match status" value="1"/>
</dbReference>
<accession>A0ABP1QT81</accession>
<dbReference type="Pfam" id="PF14551">
    <property type="entry name" value="MCM_N"/>
    <property type="match status" value="1"/>
</dbReference>
<keyword evidence="10 13" id="KW-0131">Cell cycle</keyword>
<dbReference type="Gene3D" id="2.20.28.10">
    <property type="match status" value="1"/>
</dbReference>
<evidence type="ECO:0000259" key="14">
    <source>
        <dbReference type="PROSITE" id="PS50051"/>
    </source>
</evidence>
<dbReference type="EC" id="3.6.4.12" evidence="13"/>
<dbReference type="Pfam" id="PF17855">
    <property type="entry name" value="MCM_lid"/>
    <property type="match status" value="1"/>
</dbReference>
<evidence type="ECO:0000256" key="4">
    <source>
        <dbReference type="ARBA" id="ARBA00022741"/>
    </source>
</evidence>
<evidence type="ECO:0000256" key="5">
    <source>
        <dbReference type="ARBA" id="ARBA00022801"/>
    </source>
</evidence>
<evidence type="ECO:0000256" key="3">
    <source>
        <dbReference type="ARBA" id="ARBA00022705"/>
    </source>
</evidence>
<keyword evidence="5 13" id="KW-0378">Hydrolase</keyword>
<dbReference type="PROSITE" id="PS50051">
    <property type="entry name" value="MCM_2"/>
    <property type="match status" value="1"/>
</dbReference>